<evidence type="ECO:0000256" key="17">
    <source>
        <dbReference type="RuleBase" id="RU003297"/>
    </source>
</evidence>
<feature type="transmembrane region" description="Helical" evidence="17">
    <location>
        <begin position="133"/>
        <end position="156"/>
    </location>
</feature>
<evidence type="ECO:0000256" key="16">
    <source>
        <dbReference type="ARBA" id="ARBA00049551"/>
    </source>
</evidence>
<evidence type="ECO:0000256" key="7">
    <source>
        <dbReference type="ARBA" id="ARBA00022660"/>
    </source>
</evidence>
<dbReference type="AlphaFoldDB" id="A0A0U2GS49"/>
<comment type="function">
    <text evidence="17">Core subunit of the mitochondrial membrane respiratory chain NADH dehydrogenase (Complex I) which catalyzes electron transfer from NADH through the respiratory chain, using ubiquinone as an electron acceptor. Essential for the catalytic activity and assembly of complex I.</text>
</comment>
<keyword evidence="6 17" id="KW-0813">Transport</keyword>
<feature type="transmembrane region" description="Helical" evidence="17">
    <location>
        <begin position="334"/>
        <end position="356"/>
    </location>
</feature>
<evidence type="ECO:0000256" key="2">
    <source>
        <dbReference type="ARBA" id="ARBA00004225"/>
    </source>
</evidence>
<dbReference type="EMBL" id="KR703583">
    <property type="protein sequence ID" value="ALB38443.1"/>
    <property type="molecule type" value="Genomic_DNA"/>
</dbReference>
<evidence type="ECO:0000256" key="10">
    <source>
        <dbReference type="ARBA" id="ARBA00022982"/>
    </source>
</evidence>
<dbReference type="Pfam" id="PF00361">
    <property type="entry name" value="Proton_antipo_M"/>
    <property type="match status" value="1"/>
</dbReference>
<dbReference type="GO" id="GO:0003954">
    <property type="term" value="F:NADH dehydrogenase activity"/>
    <property type="evidence" value="ECO:0007669"/>
    <property type="project" value="TreeGrafter"/>
</dbReference>
<organism evidence="19">
    <name type="scientific">Vespula germanica</name>
    <name type="common">German yellow jacket</name>
    <name type="synonym">Paravespula germanica</name>
    <dbReference type="NCBI Taxonomy" id="30212"/>
    <lineage>
        <taxon>Eukaryota</taxon>
        <taxon>Metazoa</taxon>
        <taxon>Ecdysozoa</taxon>
        <taxon>Arthropoda</taxon>
        <taxon>Hexapoda</taxon>
        <taxon>Insecta</taxon>
        <taxon>Pterygota</taxon>
        <taxon>Neoptera</taxon>
        <taxon>Endopterygota</taxon>
        <taxon>Hymenoptera</taxon>
        <taxon>Apocrita</taxon>
        <taxon>Aculeata</taxon>
        <taxon>Vespoidea</taxon>
        <taxon>Vespidae</taxon>
        <taxon>Vespinae</taxon>
        <taxon>Vespula</taxon>
    </lineage>
</organism>
<evidence type="ECO:0000256" key="3">
    <source>
        <dbReference type="ARBA" id="ARBA00009025"/>
    </source>
</evidence>
<feature type="domain" description="NADH:quinone oxidoreductase/Mrp antiporter transmembrane" evidence="18">
    <location>
        <begin position="100"/>
        <end position="385"/>
    </location>
</feature>
<keyword evidence="15 17" id="KW-0472">Membrane</keyword>
<keyword evidence="9" id="KW-1278">Translocase</keyword>
<dbReference type="GO" id="GO:0048039">
    <property type="term" value="F:ubiquinone binding"/>
    <property type="evidence" value="ECO:0007669"/>
    <property type="project" value="TreeGrafter"/>
</dbReference>
<evidence type="ECO:0000313" key="19">
    <source>
        <dbReference type="EMBL" id="ALB38443.1"/>
    </source>
</evidence>
<keyword evidence="10 17" id="KW-0249">Electron transport</keyword>
<dbReference type="InterPro" id="IPR001750">
    <property type="entry name" value="ND/Mrp_TM"/>
</dbReference>
<gene>
    <name evidence="19" type="primary">ND4</name>
</gene>
<feature type="transmembrane region" description="Helical" evidence="17">
    <location>
        <begin position="240"/>
        <end position="261"/>
    </location>
</feature>
<evidence type="ECO:0000256" key="12">
    <source>
        <dbReference type="ARBA" id="ARBA00023027"/>
    </source>
</evidence>
<name>A0A0U2GS49_VESGE</name>
<evidence type="ECO:0000256" key="1">
    <source>
        <dbReference type="ARBA" id="ARBA00003257"/>
    </source>
</evidence>
<dbReference type="PANTHER" id="PTHR43507:SF20">
    <property type="entry name" value="NADH-UBIQUINONE OXIDOREDUCTASE CHAIN 4"/>
    <property type="match status" value="1"/>
</dbReference>
<feature type="transmembrane region" description="Helical" evidence="17">
    <location>
        <begin position="208"/>
        <end position="234"/>
    </location>
</feature>
<keyword evidence="11 17" id="KW-1133">Transmembrane helix</keyword>
<evidence type="ECO:0000256" key="13">
    <source>
        <dbReference type="ARBA" id="ARBA00023075"/>
    </source>
</evidence>
<dbReference type="PANTHER" id="PTHR43507">
    <property type="entry name" value="NADH-UBIQUINONE OXIDOREDUCTASE CHAIN 4"/>
    <property type="match status" value="1"/>
</dbReference>
<feature type="transmembrane region" description="Helical" evidence="17">
    <location>
        <begin position="414"/>
        <end position="434"/>
    </location>
</feature>
<feature type="transmembrane region" description="Helical" evidence="17">
    <location>
        <begin position="292"/>
        <end position="313"/>
    </location>
</feature>
<evidence type="ECO:0000256" key="14">
    <source>
        <dbReference type="ARBA" id="ARBA00023128"/>
    </source>
</evidence>
<evidence type="ECO:0000256" key="4">
    <source>
        <dbReference type="ARBA" id="ARBA00012944"/>
    </source>
</evidence>
<comment type="function">
    <text evidence="1">Core subunit of the mitochondrial membrane respiratory chain NADH dehydrogenase (Complex I) that is believed to belong to the minimal assembly required for catalysis. Complex I functions in the transfer of electrons from NADH to the respiratory chain. The immediate electron acceptor for the enzyme is believed to be ubiquinone.</text>
</comment>
<keyword evidence="8 17" id="KW-0812">Transmembrane</keyword>
<reference evidence="19" key="1">
    <citation type="journal article" date="2015" name="Mitochondrial DNA">
        <title>The mitochondrial genome of Tenthredo tienmushana (Takeuchi) and a related phylogenetic analysis of the sawflies (Insecta: Hymenoptera).</title>
        <authorList>
            <person name="Song S.N."/>
            <person name="Wang Z.H."/>
            <person name="Li Y."/>
            <person name="Wei S.J."/>
            <person name="Chen X.X."/>
        </authorList>
    </citation>
    <scope>NUCLEOTIDE SEQUENCE</scope>
</reference>
<dbReference type="GO" id="GO:0042773">
    <property type="term" value="P:ATP synthesis coupled electron transport"/>
    <property type="evidence" value="ECO:0007669"/>
    <property type="project" value="InterPro"/>
</dbReference>
<evidence type="ECO:0000256" key="5">
    <source>
        <dbReference type="ARBA" id="ARBA00021006"/>
    </source>
</evidence>
<keyword evidence="13 17" id="KW-0830">Ubiquinone</keyword>
<dbReference type="GO" id="GO:0031966">
    <property type="term" value="C:mitochondrial membrane"/>
    <property type="evidence" value="ECO:0007669"/>
    <property type="project" value="UniProtKB-SubCell"/>
</dbReference>
<comment type="catalytic activity">
    <reaction evidence="16 17">
        <text>a ubiquinone + NADH + 5 H(+)(in) = a ubiquinol + NAD(+) + 4 H(+)(out)</text>
        <dbReference type="Rhea" id="RHEA:29091"/>
        <dbReference type="Rhea" id="RHEA-COMP:9565"/>
        <dbReference type="Rhea" id="RHEA-COMP:9566"/>
        <dbReference type="ChEBI" id="CHEBI:15378"/>
        <dbReference type="ChEBI" id="CHEBI:16389"/>
        <dbReference type="ChEBI" id="CHEBI:17976"/>
        <dbReference type="ChEBI" id="CHEBI:57540"/>
        <dbReference type="ChEBI" id="CHEBI:57945"/>
        <dbReference type="EC" id="7.1.1.2"/>
    </reaction>
</comment>
<evidence type="ECO:0000259" key="18">
    <source>
        <dbReference type="Pfam" id="PF00361"/>
    </source>
</evidence>
<proteinExistence type="inferred from homology"/>
<evidence type="ECO:0000256" key="8">
    <source>
        <dbReference type="ARBA" id="ARBA00022692"/>
    </source>
</evidence>
<comment type="subcellular location">
    <subcellularLocation>
        <location evidence="2 17">Mitochondrion membrane</location>
        <topology evidence="2 17">Multi-pass membrane protein</topology>
    </subcellularLocation>
</comment>
<dbReference type="GO" id="GO:0015990">
    <property type="term" value="P:electron transport coupled proton transport"/>
    <property type="evidence" value="ECO:0007669"/>
    <property type="project" value="TreeGrafter"/>
</dbReference>
<evidence type="ECO:0000256" key="9">
    <source>
        <dbReference type="ARBA" id="ARBA00022967"/>
    </source>
</evidence>
<keyword evidence="14 17" id="KW-0496">Mitochondrion</keyword>
<dbReference type="GO" id="GO:0008137">
    <property type="term" value="F:NADH dehydrogenase (ubiquinone) activity"/>
    <property type="evidence" value="ECO:0007669"/>
    <property type="project" value="UniProtKB-UniRule"/>
</dbReference>
<sequence>MMKLILGLFFSVGMFYFKKSKYSISLVMFFFSSYMMISMVCYSSNLWIGGYTLFFYDYYSYSLVILSLWICGCMLMIHMKKLIEFGILLLLLTLILCFFSLNLLMFYLMFEISLMPIFFMILYGGYSFERYEAIMYMLMYTVVSSMPFLWLMLLIFLHYDSLMIMVLSFLIIQLEWVLFLLCLFGFMVKLPMFLFHIWLPKAHVEAPVYGSMILAGVLLKLGSYGMLRMIQLFFFNMKDYSYMIITLGIVGGVFMSLVCLIQVDMKMLVAYSSIVHMSLLVSGMMTMSKMGLSGSLMMMLAHGLCSSGLFYIVNINYECFGSRLIYVNKGSMNIYPSLGLFWFLLCSSNLSAPISLNLISEVFLLISLVSWSMVLIIFLMFLCFLSAAYSLYLFSATQHGELNTKQLKFKNITVMNYFMLIMHWVPLNFLFLGLEMFML</sequence>
<evidence type="ECO:0000256" key="15">
    <source>
        <dbReference type="ARBA" id="ARBA00023136"/>
    </source>
</evidence>
<dbReference type="PRINTS" id="PR01437">
    <property type="entry name" value="NUOXDRDTASE4"/>
</dbReference>
<geneLocation type="mitochondrion" evidence="19"/>
<keyword evidence="7 17" id="KW-0679">Respiratory chain</keyword>
<feature type="transmembrane region" description="Helical" evidence="17">
    <location>
        <begin position="268"/>
        <end position="286"/>
    </location>
</feature>
<evidence type="ECO:0000256" key="6">
    <source>
        <dbReference type="ARBA" id="ARBA00022448"/>
    </source>
</evidence>
<feature type="transmembrane region" description="Helical" evidence="17">
    <location>
        <begin position="58"/>
        <end position="77"/>
    </location>
</feature>
<dbReference type="EC" id="7.1.1.2" evidence="4 17"/>
<feature type="transmembrane region" description="Helical" evidence="17">
    <location>
        <begin position="107"/>
        <end position="126"/>
    </location>
</feature>
<feature type="transmembrane region" description="Helical" evidence="17">
    <location>
        <begin position="162"/>
        <end position="188"/>
    </location>
</feature>
<evidence type="ECO:0000256" key="11">
    <source>
        <dbReference type="ARBA" id="ARBA00022989"/>
    </source>
</evidence>
<feature type="transmembrane region" description="Helical" evidence="17">
    <location>
        <begin position="24"/>
        <end position="46"/>
    </location>
</feature>
<feature type="transmembrane region" description="Helical" evidence="17">
    <location>
        <begin position="82"/>
        <end position="101"/>
    </location>
</feature>
<comment type="similarity">
    <text evidence="3 17">Belongs to the complex I subunit 4 family.</text>
</comment>
<feature type="transmembrane region" description="Helical" evidence="17">
    <location>
        <begin position="362"/>
        <end position="394"/>
    </location>
</feature>
<accession>A0A0U2GS49</accession>
<protein>
    <recommendedName>
        <fullName evidence="5 17">NADH-ubiquinone oxidoreductase chain 4</fullName>
        <ecNumber evidence="4 17">7.1.1.2</ecNumber>
    </recommendedName>
</protein>
<dbReference type="InterPro" id="IPR003918">
    <property type="entry name" value="NADH_UbQ_OxRdtase"/>
</dbReference>
<keyword evidence="12 17" id="KW-0520">NAD</keyword>